<dbReference type="GO" id="GO:0003677">
    <property type="term" value="F:DNA binding"/>
    <property type="evidence" value="ECO:0007669"/>
    <property type="project" value="InterPro"/>
</dbReference>
<dbReference type="GO" id="GO:0015074">
    <property type="term" value="P:DNA integration"/>
    <property type="evidence" value="ECO:0007669"/>
    <property type="project" value="InterPro"/>
</dbReference>
<accession>A0A6A3PHI7</accession>
<gene>
    <name evidence="2" type="ORF">PR001_g900</name>
</gene>
<evidence type="ECO:0000313" key="2">
    <source>
        <dbReference type="EMBL" id="KAE9052024.1"/>
    </source>
</evidence>
<evidence type="ECO:0000313" key="3">
    <source>
        <dbReference type="Proteomes" id="UP000429607"/>
    </source>
</evidence>
<dbReference type="EMBL" id="QXFV01000025">
    <property type="protein sequence ID" value="KAE9052024.1"/>
    <property type="molecule type" value="Genomic_DNA"/>
</dbReference>
<sequence>MGLQDLAPENTQRAQKTAINAFERFLTSEDVNMGFIAACLLNDQGGSACVKLMDRFGAYLDFVDGRAGKPLARNSVMSYYRHAKNWLHDSYPKHRAAIEKKLLKMAQTLERYCLKRSEGGAVKKAPACTKEDLRILMDGIYYDAASSKDYQDAAVLALMWYTFGRALTLGFVAKSSLSVSAEGVIFVRLIRVKTSEEQAMALVMQDFPSSQVLEHPRLFDGSAVNLAAPDDVPLVEALACCSLSTALDDSDDDEIRKPKSSLKIHGYVNRVVKAATKAQGRAKPTPNLSSHSFRRGGAQHANSDPSLCAQWIFDRGSWNMTTTNKAFAYVFNTTSEAQKVSRVLSG</sequence>
<organism evidence="2 3">
    <name type="scientific">Phytophthora rubi</name>
    <dbReference type="NCBI Taxonomy" id="129364"/>
    <lineage>
        <taxon>Eukaryota</taxon>
        <taxon>Sar</taxon>
        <taxon>Stramenopiles</taxon>
        <taxon>Oomycota</taxon>
        <taxon>Peronosporomycetes</taxon>
        <taxon>Peronosporales</taxon>
        <taxon>Peronosporaceae</taxon>
        <taxon>Phytophthora</taxon>
    </lineage>
</organism>
<proteinExistence type="predicted"/>
<evidence type="ECO:0000256" key="1">
    <source>
        <dbReference type="SAM" id="MobiDB-lite"/>
    </source>
</evidence>
<dbReference type="InterPro" id="IPR013762">
    <property type="entry name" value="Integrase-like_cat_sf"/>
</dbReference>
<name>A0A6A3PHI7_9STRA</name>
<dbReference type="AlphaFoldDB" id="A0A6A3PHI7"/>
<reference evidence="2 3" key="1">
    <citation type="submission" date="2018-09" db="EMBL/GenBank/DDBJ databases">
        <title>Genomic investigation of the strawberry pathogen Phytophthora fragariae indicates pathogenicity is determined by transcriptional variation in three key races.</title>
        <authorList>
            <person name="Adams T.M."/>
            <person name="Armitage A.D."/>
            <person name="Sobczyk M.K."/>
            <person name="Bates H.J."/>
            <person name="Dunwell J.M."/>
            <person name="Nellist C.F."/>
            <person name="Harrison R.J."/>
        </authorList>
    </citation>
    <scope>NUCLEOTIDE SEQUENCE [LARGE SCALE GENOMIC DNA]</scope>
    <source>
        <strain evidence="2 3">SCRP249</strain>
    </source>
</reference>
<feature type="region of interest" description="Disordered" evidence="1">
    <location>
        <begin position="276"/>
        <end position="303"/>
    </location>
</feature>
<dbReference type="GO" id="GO:0006310">
    <property type="term" value="P:DNA recombination"/>
    <property type="evidence" value="ECO:0007669"/>
    <property type="project" value="InterPro"/>
</dbReference>
<protein>
    <submittedName>
        <fullName evidence="2">Uncharacterized protein</fullName>
    </submittedName>
</protein>
<dbReference type="Proteomes" id="UP000429607">
    <property type="component" value="Unassembled WGS sequence"/>
</dbReference>
<dbReference type="Gene3D" id="1.10.443.10">
    <property type="entry name" value="Intergrase catalytic core"/>
    <property type="match status" value="1"/>
</dbReference>
<comment type="caution">
    <text evidence="2">The sequence shown here is derived from an EMBL/GenBank/DDBJ whole genome shotgun (WGS) entry which is preliminary data.</text>
</comment>